<keyword evidence="4" id="KW-1185">Reference proteome</keyword>
<sequence length="344" mass="38686">MSAYGLYPCPYPDEIFPCVCSFIEETRDIILDCSDANSSSDISSALNDAFWFTNRLKMFYLGDDDVVEELSEGVFKRVTFEIIDVENAKVASIHPSALLSSQDHLKVVQIRLCPMKEFPWDTLPQLTSLLALYLKNNRLTAIPSIQSPSLQSLVVSQNRIFKLEAGWQAPNLTALIMSGNPITGFPHGFFEGFDNLVQFDCNSCKLGPTLFNGTLNFRSENLTELSLIHNNISTIEPDAITGLTPNTVIYLEANHITELTEEAFRPMLDVLSYGNGYIDLWDNPIMCGCSMAWVVVEPYYFGRVLGYCHDGNSMEDLDPDVFKKFCIKMNPPMPGEYSTWIDLD</sequence>
<gene>
    <name evidence="3" type="ORF">DSTB1V02_LOCUS3219</name>
</gene>
<organism evidence="3">
    <name type="scientific">Darwinula stevensoni</name>
    <dbReference type="NCBI Taxonomy" id="69355"/>
    <lineage>
        <taxon>Eukaryota</taxon>
        <taxon>Metazoa</taxon>
        <taxon>Ecdysozoa</taxon>
        <taxon>Arthropoda</taxon>
        <taxon>Crustacea</taxon>
        <taxon>Oligostraca</taxon>
        <taxon>Ostracoda</taxon>
        <taxon>Podocopa</taxon>
        <taxon>Podocopida</taxon>
        <taxon>Darwinulocopina</taxon>
        <taxon>Darwinuloidea</taxon>
        <taxon>Darwinulidae</taxon>
        <taxon>Darwinula</taxon>
    </lineage>
</organism>
<evidence type="ECO:0000256" key="1">
    <source>
        <dbReference type="ARBA" id="ARBA00022614"/>
    </source>
</evidence>
<evidence type="ECO:0000313" key="4">
    <source>
        <dbReference type="Proteomes" id="UP000677054"/>
    </source>
</evidence>
<dbReference type="Pfam" id="PF13855">
    <property type="entry name" value="LRR_8"/>
    <property type="match status" value="1"/>
</dbReference>
<name>A0A7R9A244_9CRUS</name>
<evidence type="ECO:0000313" key="3">
    <source>
        <dbReference type="EMBL" id="CAD7243294.1"/>
    </source>
</evidence>
<dbReference type="PANTHER" id="PTHR45712">
    <property type="entry name" value="AGAP008170-PA"/>
    <property type="match status" value="1"/>
</dbReference>
<dbReference type="EMBL" id="LR899919">
    <property type="protein sequence ID" value="CAD7243294.1"/>
    <property type="molecule type" value="Genomic_DNA"/>
</dbReference>
<dbReference type="Gene3D" id="3.80.10.10">
    <property type="entry name" value="Ribonuclease Inhibitor"/>
    <property type="match status" value="1"/>
</dbReference>
<dbReference type="SMART" id="SM00369">
    <property type="entry name" value="LRR_TYP"/>
    <property type="match status" value="4"/>
</dbReference>
<dbReference type="AlphaFoldDB" id="A0A7R9A244"/>
<reference evidence="3" key="1">
    <citation type="submission" date="2020-11" db="EMBL/GenBank/DDBJ databases">
        <authorList>
            <person name="Tran Van P."/>
        </authorList>
    </citation>
    <scope>NUCLEOTIDE SEQUENCE</scope>
</reference>
<accession>A0A7R9A244</accession>
<keyword evidence="2" id="KW-0677">Repeat</keyword>
<evidence type="ECO:0000256" key="2">
    <source>
        <dbReference type="ARBA" id="ARBA00022737"/>
    </source>
</evidence>
<proteinExistence type="predicted"/>
<protein>
    <submittedName>
        <fullName evidence="3">Uncharacterized protein</fullName>
    </submittedName>
</protein>
<dbReference type="PANTHER" id="PTHR45712:SF22">
    <property type="entry name" value="INSULIN-LIKE GROWTH FACTOR-BINDING PROTEIN COMPLEX ACID LABILE SUBUNIT"/>
    <property type="match status" value="1"/>
</dbReference>
<dbReference type="OrthoDB" id="694479at2759"/>
<dbReference type="PROSITE" id="PS51450">
    <property type="entry name" value="LRR"/>
    <property type="match status" value="1"/>
</dbReference>
<dbReference type="InterPro" id="IPR032675">
    <property type="entry name" value="LRR_dom_sf"/>
</dbReference>
<keyword evidence="1" id="KW-0433">Leucine-rich repeat</keyword>
<dbReference type="Proteomes" id="UP000677054">
    <property type="component" value="Unassembled WGS sequence"/>
</dbReference>
<dbReference type="InterPro" id="IPR001611">
    <property type="entry name" value="Leu-rich_rpt"/>
</dbReference>
<dbReference type="InterPro" id="IPR003591">
    <property type="entry name" value="Leu-rich_rpt_typical-subtyp"/>
</dbReference>
<dbReference type="InterPro" id="IPR050333">
    <property type="entry name" value="SLRP"/>
</dbReference>
<dbReference type="EMBL" id="CAJPEV010000402">
    <property type="protein sequence ID" value="CAG0884911.1"/>
    <property type="molecule type" value="Genomic_DNA"/>
</dbReference>
<dbReference type="SUPFAM" id="SSF52058">
    <property type="entry name" value="L domain-like"/>
    <property type="match status" value="1"/>
</dbReference>